<evidence type="ECO:0000256" key="1">
    <source>
        <dbReference type="SAM" id="MobiDB-lite"/>
    </source>
</evidence>
<evidence type="ECO:0000313" key="2">
    <source>
        <dbReference type="EnsemblPlants" id="AET1Gv20760400.4"/>
    </source>
</evidence>
<keyword evidence="3" id="KW-1185">Reference proteome</keyword>
<feature type="region of interest" description="Disordered" evidence="1">
    <location>
        <begin position="56"/>
        <end position="91"/>
    </location>
</feature>
<reference evidence="3" key="2">
    <citation type="journal article" date="2017" name="Nat. Plants">
        <title>The Aegilops tauschii genome reveals multiple impacts of transposons.</title>
        <authorList>
            <person name="Zhao G."/>
            <person name="Zou C."/>
            <person name="Li K."/>
            <person name="Wang K."/>
            <person name="Li T."/>
            <person name="Gao L."/>
            <person name="Zhang X."/>
            <person name="Wang H."/>
            <person name="Yang Z."/>
            <person name="Liu X."/>
            <person name="Jiang W."/>
            <person name="Mao L."/>
            <person name="Kong X."/>
            <person name="Jiao Y."/>
            <person name="Jia J."/>
        </authorList>
    </citation>
    <scope>NUCLEOTIDE SEQUENCE [LARGE SCALE GENOMIC DNA]</scope>
    <source>
        <strain evidence="3">cv. AL8/78</strain>
    </source>
</reference>
<dbReference type="Proteomes" id="UP000015105">
    <property type="component" value="Chromosome 1D"/>
</dbReference>
<proteinExistence type="predicted"/>
<evidence type="ECO:0000313" key="3">
    <source>
        <dbReference type="Proteomes" id="UP000015105"/>
    </source>
</evidence>
<sequence>GGRKCEVEVSGDGAKVVDVSGLWRAPPGDGRDWRAGRWGGSTASCGAWSCLRTPTGAGWRPTSTTARGRWRSRSPRGAATRTSKPERIGTSRRSQLDWIRLTGCICR</sequence>
<dbReference type="AlphaFoldDB" id="A0A452ZGE4"/>
<organism evidence="2 3">
    <name type="scientific">Aegilops tauschii subsp. strangulata</name>
    <name type="common">Goatgrass</name>
    <dbReference type="NCBI Taxonomy" id="200361"/>
    <lineage>
        <taxon>Eukaryota</taxon>
        <taxon>Viridiplantae</taxon>
        <taxon>Streptophyta</taxon>
        <taxon>Embryophyta</taxon>
        <taxon>Tracheophyta</taxon>
        <taxon>Spermatophyta</taxon>
        <taxon>Magnoliopsida</taxon>
        <taxon>Liliopsida</taxon>
        <taxon>Poales</taxon>
        <taxon>Poaceae</taxon>
        <taxon>BOP clade</taxon>
        <taxon>Pooideae</taxon>
        <taxon>Triticodae</taxon>
        <taxon>Triticeae</taxon>
        <taxon>Triticinae</taxon>
        <taxon>Aegilops</taxon>
    </lineage>
</organism>
<reference evidence="3" key="1">
    <citation type="journal article" date="2014" name="Science">
        <title>Ancient hybridizations among the ancestral genomes of bread wheat.</title>
        <authorList>
            <consortium name="International Wheat Genome Sequencing Consortium,"/>
            <person name="Marcussen T."/>
            <person name="Sandve S.R."/>
            <person name="Heier L."/>
            <person name="Spannagl M."/>
            <person name="Pfeifer M."/>
            <person name="Jakobsen K.S."/>
            <person name="Wulff B.B."/>
            <person name="Steuernagel B."/>
            <person name="Mayer K.F."/>
            <person name="Olsen O.A."/>
        </authorList>
    </citation>
    <scope>NUCLEOTIDE SEQUENCE [LARGE SCALE GENOMIC DNA]</scope>
    <source>
        <strain evidence="3">cv. AL8/78</strain>
    </source>
</reference>
<reference evidence="2" key="4">
    <citation type="submission" date="2019-03" db="UniProtKB">
        <authorList>
            <consortium name="EnsemblPlants"/>
        </authorList>
    </citation>
    <scope>IDENTIFICATION</scope>
</reference>
<name>A0A452ZGE4_AEGTS</name>
<protein>
    <submittedName>
        <fullName evidence="2">Uncharacterized protein</fullName>
    </submittedName>
</protein>
<dbReference type="Gramene" id="AET1Gv20760400.4">
    <property type="protein sequence ID" value="AET1Gv20760400.4"/>
    <property type="gene ID" value="AET1Gv20760400"/>
</dbReference>
<reference evidence="2" key="5">
    <citation type="journal article" date="2021" name="G3 (Bethesda)">
        <title>Aegilops tauschii genome assembly Aet v5.0 features greater sequence contiguity and improved annotation.</title>
        <authorList>
            <person name="Wang L."/>
            <person name="Zhu T."/>
            <person name="Rodriguez J.C."/>
            <person name="Deal K.R."/>
            <person name="Dubcovsky J."/>
            <person name="McGuire P.E."/>
            <person name="Lux T."/>
            <person name="Spannagl M."/>
            <person name="Mayer K.F.X."/>
            <person name="Baldrich P."/>
            <person name="Meyers B.C."/>
            <person name="Huo N."/>
            <person name="Gu Y.Q."/>
            <person name="Zhou H."/>
            <person name="Devos K.M."/>
            <person name="Bennetzen J.L."/>
            <person name="Unver T."/>
            <person name="Budak H."/>
            <person name="Gulick P.J."/>
            <person name="Galiba G."/>
            <person name="Kalapos B."/>
            <person name="Nelson D.R."/>
            <person name="Li P."/>
            <person name="You F.M."/>
            <person name="Luo M.C."/>
            <person name="Dvorak J."/>
        </authorList>
    </citation>
    <scope>NUCLEOTIDE SEQUENCE [LARGE SCALE GENOMIC DNA]</scope>
    <source>
        <strain evidence="2">cv. AL8/78</strain>
    </source>
</reference>
<reference evidence="2" key="3">
    <citation type="journal article" date="2017" name="Nature">
        <title>Genome sequence of the progenitor of the wheat D genome Aegilops tauschii.</title>
        <authorList>
            <person name="Luo M.C."/>
            <person name="Gu Y.Q."/>
            <person name="Puiu D."/>
            <person name="Wang H."/>
            <person name="Twardziok S.O."/>
            <person name="Deal K.R."/>
            <person name="Huo N."/>
            <person name="Zhu T."/>
            <person name="Wang L."/>
            <person name="Wang Y."/>
            <person name="McGuire P.E."/>
            <person name="Liu S."/>
            <person name="Long H."/>
            <person name="Ramasamy R.K."/>
            <person name="Rodriguez J.C."/>
            <person name="Van S.L."/>
            <person name="Yuan L."/>
            <person name="Wang Z."/>
            <person name="Xia Z."/>
            <person name="Xiao L."/>
            <person name="Anderson O.D."/>
            <person name="Ouyang S."/>
            <person name="Liang Y."/>
            <person name="Zimin A.V."/>
            <person name="Pertea G."/>
            <person name="Qi P."/>
            <person name="Bennetzen J.L."/>
            <person name="Dai X."/>
            <person name="Dawson M.W."/>
            <person name="Muller H.G."/>
            <person name="Kugler K."/>
            <person name="Rivarola-Duarte L."/>
            <person name="Spannagl M."/>
            <person name="Mayer K.F.X."/>
            <person name="Lu F.H."/>
            <person name="Bevan M.W."/>
            <person name="Leroy P."/>
            <person name="Li P."/>
            <person name="You F.M."/>
            <person name="Sun Q."/>
            <person name="Liu Z."/>
            <person name="Lyons E."/>
            <person name="Wicker T."/>
            <person name="Salzberg S.L."/>
            <person name="Devos K.M."/>
            <person name="Dvorak J."/>
        </authorList>
    </citation>
    <scope>NUCLEOTIDE SEQUENCE [LARGE SCALE GENOMIC DNA]</scope>
    <source>
        <strain evidence="2">cv. AL8/78</strain>
    </source>
</reference>
<accession>A0A452ZGE4</accession>
<dbReference type="EnsemblPlants" id="AET1Gv20760400.4">
    <property type="protein sequence ID" value="AET1Gv20760400.4"/>
    <property type="gene ID" value="AET1Gv20760400"/>
</dbReference>